<organism evidence="2 3">
    <name type="scientific">Paraburkholderia silviterrae</name>
    <dbReference type="NCBI Taxonomy" id="2528715"/>
    <lineage>
        <taxon>Bacteria</taxon>
        <taxon>Pseudomonadati</taxon>
        <taxon>Pseudomonadota</taxon>
        <taxon>Betaproteobacteria</taxon>
        <taxon>Burkholderiales</taxon>
        <taxon>Burkholderiaceae</taxon>
        <taxon>Paraburkholderia</taxon>
    </lineage>
</organism>
<evidence type="ECO:0000256" key="1">
    <source>
        <dbReference type="SAM" id="MobiDB-lite"/>
    </source>
</evidence>
<accession>A0A4R5M9F0</accession>
<dbReference type="OrthoDB" id="9101912at2"/>
<feature type="region of interest" description="Disordered" evidence="1">
    <location>
        <begin position="1"/>
        <end position="29"/>
    </location>
</feature>
<keyword evidence="3" id="KW-1185">Reference proteome</keyword>
<evidence type="ECO:0000313" key="2">
    <source>
        <dbReference type="EMBL" id="TDG23239.1"/>
    </source>
</evidence>
<dbReference type="AlphaFoldDB" id="A0A4R5M9F0"/>
<reference evidence="2 3" key="1">
    <citation type="submission" date="2019-03" db="EMBL/GenBank/DDBJ databases">
        <title>Paraburkholderia sp. 4M-K11, isolated from subtropical forest soil.</title>
        <authorList>
            <person name="Gao Z.-H."/>
            <person name="Qiu L.-H."/>
        </authorList>
    </citation>
    <scope>NUCLEOTIDE SEQUENCE [LARGE SCALE GENOMIC DNA]</scope>
    <source>
        <strain evidence="2 3">4M-K11</strain>
    </source>
</reference>
<sequence>MHISKRDVPGETGAGAPDAPPSGKPRCRTHGMVLKDSETDYRDLTEFGRITIERDGFDIYITVDGFKFEDVTTGRQQVAKALAWGRDTLAAKLEAVRLVPGGGVVAVSGMTQDDLDIERLARREAS</sequence>
<dbReference type="EMBL" id="SMRP01000006">
    <property type="protein sequence ID" value="TDG23239.1"/>
    <property type="molecule type" value="Genomic_DNA"/>
</dbReference>
<dbReference type="RefSeq" id="WP_133195610.1">
    <property type="nucleotide sequence ID" value="NZ_JBHUCW010000009.1"/>
</dbReference>
<evidence type="ECO:0000313" key="3">
    <source>
        <dbReference type="Proteomes" id="UP000295722"/>
    </source>
</evidence>
<proteinExistence type="predicted"/>
<gene>
    <name evidence="2" type="ORF">EYW47_15010</name>
</gene>
<name>A0A4R5M9F0_9BURK</name>
<comment type="caution">
    <text evidence="2">The sequence shown here is derived from an EMBL/GenBank/DDBJ whole genome shotgun (WGS) entry which is preliminary data.</text>
</comment>
<dbReference type="Proteomes" id="UP000295722">
    <property type="component" value="Unassembled WGS sequence"/>
</dbReference>
<protein>
    <submittedName>
        <fullName evidence="2">Phage capsid protein</fullName>
    </submittedName>
</protein>